<dbReference type="InterPro" id="IPR025883">
    <property type="entry name" value="Cadherin-like_domain"/>
</dbReference>
<evidence type="ECO:0000259" key="2">
    <source>
        <dbReference type="Pfam" id="PF05065"/>
    </source>
</evidence>
<evidence type="ECO:0000313" key="5">
    <source>
        <dbReference type="Proteomes" id="UP000220005"/>
    </source>
</evidence>
<dbReference type="InterPro" id="IPR054612">
    <property type="entry name" value="Phage_capsid-like_C"/>
</dbReference>
<dbReference type="AlphaFoldDB" id="A0A2A7AMP4"/>
<feature type="domain" description="Phage capsid-like C-terminal" evidence="2">
    <location>
        <begin position="99"/>
        <end position="256"/>
    </location>
</feature>
<evidence type="ECO:0000256" key="1">
    <source>
        <dbReference type="ARBA" id="ARBA00004328"/>
    </source>
</evidence>
<feature type="domain" description="Cadherin-like beta-sandwich-like" evidence="3">
    <location>
        <begin position="408"/>
        <end position="489"/>
    </location>
</feature>
<protein>
    <submittedName>
        <fullName evidence="4">Phage major capsid protein</fullName>
    </submittedName>
</protein>
<sequence length="490" mass="53397">MYQKSQKLTELRQKLHDAVQNNNADGVSDIFTEMCQTIGDINAEEYRAELNGLRQSLDNSVLYARGVRQLTTDEKECYQKITEALRSDNPKQALNNVDVTFPQTIISRVMDDLTEQHPLLKKIQFTPTGGAIRMMLNTDGRNKAAWGKLCAEIINEVTSGFKEVDVGLYKLSAFIPVCKAQLDLGPEWLDRYIRAILAEELANGLEEGIVTGDGKDKTIGMIRDVSESASVVSGTYPEKAKVKVTDFEPTTMGKLIALLAVTANGKDRNPDDLILLVNPQDYYEKVMPATTMRAPDGTYRNNVLPYPTEIIPVSALPRGQAVFGIGRLYFAAVGMNKGGRLEYDDSNRFLEDDRVYLIKLYANGFPIDNNAFLNLDISGLRPLTYKVETTTAPTPSTDANLSALKLGNLSLSPAFSAATTSYTVSTTAASNVITATPANAGATVEVKVGAKVIENGKAATWAEGSNTVTIKVTAEDGTTTKEYTVTVSKS</sequence>
<accession>A0A2A7AMP4</accession>
<comment type="caution">
    <text evidence="4">The sequence shown here is derived from an EMBL/GenBank/DDBJ whole genome shotgun (WGS) entry which is preliminary data.</text>
</comment>
<dbReference type="NCBIfam" id="TIGR01554">
    <property type="entry name" value="major_cap_HK97"/>
    <property type="match status" value="1"/>
</dbReference>
<comment type="subcellular location">
    <subcellularLocation>
        <location evidence="1">Virion</location>
    </subcellularLocation>
</comment>
<organism evidence="4 5">
    <name type="scientific">Faecalibacterium prausnitzii</name>
    <dbReference type="NCBI Taxonomy" id="853"/>
    <lineage>
        <taxon>Bacteria</taxon>
        <taxon>Bacillati</taxon>
        <taxon>Bacillota</taxon>
        <taxon>Clostridia</taxon>
        <taxon>Eubacteriales</taxon>
        <taxon>Oscillospiraceae</taxon>
        <taxon>Faecalibacterium</taxon>
    </lineage>
</organism>
<dbReference type="EMBL" id="NMTY01000032">
    <property type="protein sequence ID" value="PDX80301.1"/>
    <property type="molecule type" value="Genomic_DNA"/>
</dbReference>
<dbReference type="InterPro" id="IPR024455">
    <property type="entry name" value="Phage_capsid"/>
</dbReference>
<dbReference type="Pfam" id="PF05065">
    <property type="entry name" value="Phage_capsid"/>
    <property type="match status" value="1"/>
</dbReference>
<gene>
    <name evidence="4" type="ORF">CGS58_13185</name>
</gene>
<dbReference type="Proteomes" id="UP000220005">
    <property type="component" value="Unassembled WGS sequence"/>
</dbReference>
<name>A0A2A7AMP4_9FIRM</name>
<dbReference type="Pfam" id="PF12733">
    <property type="entry name" value="Cadherin-like"/>
    <property type="match status" value="1"/>
</dbReference>
<dbReference type="SUPFAM" id="SSF56563">
    <property type="entry name" value="Major capsid protein gp5"/>
    <property type="match status" value="1"/>
</dbReference>
<evidence type="ECO:0000259" key="3">
    <source>
        <dbReference type="Pfam" id="PF12733"/>
    </source>
</evidence>
<evidence type="ECO:0000313" key="4">
    <source>
        <dbReference type="EMBL" id="PDX80301.1"/>
    </source>
</evidence>
<reference evidence="4 5" key="1">
    <citation type="journal article" date="2017" name="Front. Microbiol.">
        <title>New Insights into the Diversity of the Genus Faecalibacterium.</title>
        <authorList>
            <person name="Benevides L."/>
            <person name="Burman S."/>
            <person name="Martin R."/>
            <person name="Robert V."/>
            <person name="Thomas M."/>
            <person name="Miquel S."/>
            <person name="Chain F."/>
            <person name="Sokol H."/>
            <person name="Bermudez-Humaran L.G."/>
            <person name="Morrison M."/>
            <person name="Langella P."/>
            <person name="Azevedo V.A."/>
            <person name="Chatel J.M."/>
            <person name="Soares S."/>
        </authorList>
    </citation>
    <scope>NUCLEOTIDE SEQUENCE [LARGE SCALE GENOMIC DNA]</scope>
    <source>
        <strain evidence="4 5">CNCM I 4575</strain>
    </source>
</reference>
<proteinExistence type="predicted"/>